<dbReference type="Pfam" id="PF01535">
    <property type="entry name" value="PPR"/>
    <property type="match status" value="4"/>
</dbReference>
<organism evidence="4 5">
    <name type="scientific">Aristolochia fimbriata</name>
    <name type="common">White veined hardy Dutchman's pipe vine</name>
    <dbReference type="NCBI Taxonomy" id="158543"/>
    <lineage>
        <taxon>Eukaryota</taxon>
        <taxon>Viridiplantae</taxon>
        <taxon>Streptophyta</taxon>
        <taxon>Embryophyta</taxon>
        <taxon>Tracheophyta</taxon>
        <taxon>Spermatophyta</taxon>
        <taxon>Magnoliopsida</taxon>
        <taxon>Magnoliidae</taxon>
        <taxon>Piperales</taxon>
        <taxon>Aristolochiaceae</taxon>
        <taxon>Aristolochia</taxon>
    </lineage>
</organism>
<dbReference type="AlphaFoldDB" id="A0AAV7F7T4"/>
<gene>
    <name evidence="4" type="ORF">H6P81_001768</name>
</gene>
<feature type="repeat" description="PPR" evidence="3">
    <location>
        <begin position="291"/>
        <end position="326"/>
    </location>
</feature>
<evidence type="ECO:0000313" key="5">
    <source>
        <dbReference type="Proteomes" id="UP000825729"/>
    </source>
</evidence>
<feature type="repeat" description="PPR" evidence="3">
    <location>
        <begin position="229"/>
        <end position="263"/>
    </location>
</feature>
<dbReference type="PANTHER" id="PTHR47926:SF531">
    <property type="entry name" value="TETRATRICOPEPTIDE REPEAT SUPERFAMILY PROTEIN"/>
    <property type="match status" value="1"/>
</dbReference>
<keyword evidence="2" id="KW-0677">Repeat</keyword>
<comment type="similarity">
    <text evidence="1">Belongs to the PPR family. PCMP-H subfamily.</text>
</comment>
<reference evidence="4 5" key="1">
    <citation type="submission" date="2021-07" db="EMBL/GenBank/DDBJ databases">
        <title>The Aristolochia fimbriata genome: insights into angiosperm evolution, floral development and chemical biosynthesis.</title>
        <authorList>
            <person name="Jiao Y."/>
        </authorList>
    </citation>
    <scope>NUCLEOTIDE SEQUENCE [LARGE SCALE GENOMIC DNA]</scope>
    <source>
        <strain evidence="4">IBCAS-2021</strain>
        <tissue evidence="4">Leaf</tissue>
    </source>
</reference>
<comment type="caution">
    <text evidence="4">The sequence shown here is derived from an EMBL/GenBank/DDBJ whole genome shotgun (WGS) entry which is preliminary data.</text>
</comment>
<evidence type="ECO:0000256" key="1">
    <source>
        <dbReference type="ARBA" id="ARBA00006643"/>
    </source>
</evidence>
<dbReference type="Pfam" id="PF13041">
    <property type="entry name" value="PPR_2"/>
    <property type="match status" value="3"/>
</dbReference>
<dbReference type="FunFam" id="1.25.40.10:FF:000333">
    <property type="entry name" value="Pentatricopeptide repeat-containing protein"/>
    <property type="match status" value="1"/>
</dbReference>
<dbReference type="InterPro" id="IPR011990">
    <property type="entry name" value="TPR-like_helical_dom_sf"/>
</dbReference>
<evidence type="ECO:0000256" key="3">
    <source>
        <dbReference type="PROSITE-ProRule" id="PRU00708"/>
    </source>
</evidence>
<dbReference type="PANTHER" id="PTHR47926">
    <property type="entry name" value="PENTATRICOPEPTIDE REPEAT-CONTAINING PROTEIN"/>
    <property type="match status" value="1"/>
</dbReference>
<protein>
    <recommendedName>
        <fullName evidence="6">Chlororespiratory reduction 4</fullName>
    </recommendedName>
</protein>
<dbReference type="PROSITE" id="PS51375">
    <property type="entry name" value="PPR"/>
    <property type="match status" value="4"/>
</dbReference>
<dbReference type="Pfam" id="PF20431">
    <property type="entry name" value="E_motif"/>
    <property type="match status" value="1"/>
</dbReference>
<name>A0AAV7F7T4_ARIFI</name>
<dbReference type="GO" id="GO:0003723">
    <property type="term" value="F:RNA binding"/>
    <property type="evidence" value="ECO:0007669"/>
    <property type="project" value="InterPro"/>
</dbReference>
<evidence type="ECO:0008006" key="6">
    <source>
        <dbReference type="Google" id="ProtNLM"/>
    </source>
</evidence>
<feature type="repeat" description="PPR" evidence="3">
    <location>
        <begin position="393"/>
        <end position="427"/>
    </location>
</feature>
<proteinExistence type="inferred from homology"/>
<dbReference type="InterPro" id="IPR046848">
    <property type="entry name" value="E_motif"/>
</dbReference>
<dbReference type="InterPro" id="IPR002885">
    <property type="entry name" value="PPR_rpt"/>
</dbReference>
<dbReference type="Proteomes" id="UP000825729">
    <property type="component" value="Unassembled WGS sequence"/>
</dbReference>
<dbReference type="NCBIfam" id="TIGR00756">
    <property type="entry name" value="PPR"/>
    <property type="match status" value="5"/>
</dbReference>
<evidence type="ECO:0000313" key="4">
    <source>
        <dbReference type="EMBL" id="KAG9457260.1"/>
    </source>
</evidence>
<dbReference type="Pfam" id="PF13812">
    <property type="entry name" value="PPR_3"/>
    <property type="match status" value="1"/>
</dbReference>
<dbReference type="EMBL" id="JAINDJ010000002">
    <property type="protein sequence ID" value="KAG9457260.1"/>
    <property type="molecule type" value="Genomic_DNA"/>
</dbReference>
<dbReference type="FunFam" id="1.25.40.10:FF:000511">
    <property type="entry name" value="Pentatricopeptide repeat-containing protein"/>
    <property type="match status" value="1"/>
</dbReference>
<keyword evidence="5" id="KW-1185">Reference proteome</keyword>
<dbReference type="Gene3D" id="1.25.40.10">
    <property type="entry name" value="Tetratricopeptide repeat domain"/>
    <property type="match status" value="4"/>
</dbReference>
<dbReference type="InterPro" id="IPR046960">
    <property type="entry name" value="PPR_At4g14850-like_plant"/>
</dbReference>
<feature type="repeat" description="PPR" evidence="3">
    <location>
        <begin position="167"/>
        <end position="201"/>
    </location>
</feature>
<dbReference type="GO" id="GO:0009451">
    <property type="term" value="P:RNA modification"/>
    <property type="evidence" value="ECO:0007669"/>
    <property type="project" value="InterPro"/>
</dbReference>
<sequence>MEGKLLQLLQSRKRISELKQIHLQITIRGLHINQFALSKLITLASTIHSLDYAIQILEAAQAPSVLVYNNLINCCNDNNRQKDAFSIFKRMNGDTAASPNSFTFTFILKSADSPHHFEQGTQIHARILKSGYGFHLFVQNTLLDFYSKCSVEFDPVPRLFDEIAERDVVSWNSMINAYMTRGNADMAIKLFESMPERNVVSWNSVITGISKSGDMELAGSVFDRMPVRNTVSCNAMIAGYVRQGDLHSAMQIFNRMQNKDVISWTSMITGCTHIGDLATASNLFDKMPIKNVVSWNAMIAGNVQNYQFDRALQMFHQMLLEGEFRPDEATLVSVLSACAHLGAHEQGKWIVEYISKNKFELTKSLGNAIIDMYAKCGDVSNAKLFFGRVKKRCIITWTSMISGLAFNGECLQALKLFDAMCAEKMEPDDVIFITVLSACTHGGLVEEGKRVFYQMLRDFRIKPRIVHYGCMVDLLSRAGKLEEAVEFIESMPMEPNAVIWATLLGSCKVHGNKELAKYASKKILDLEPSNSGYRVLISNSNAITGQWQNVSNAWTEMRDEGIEKMPGCSSIQVGNKVHEFLVKDLRHKQRKEIYDTLDGLSLQLKALHNVPCRTLDDILNQ</sequence>
<evidence type="ECO:0000256" key="2">
    <source>
        <dbReference type="ARBA" id="ARBA00022737"/>
    </source>
</evidence>
<accession>A0AAV7F7T4</accession>